<keyword evidence="3" id="KW-0597">Phosphoprotein</keyword>
<dbReference type="PANTHER" id="PTHR47348">
    <property type="entry name" value="MEIOTICALLY UP-REGULATED GENE 190 PROTEIN"/>
    <property type="match status" value="1"/>
</dbReference>
<feature type="region of interest" description="Disordered" evidence="11">
    <location>
        <begin position="823"/>
        <end position="842"/>
    </location>
</feature>
<keyword evidence="10 12" id="KW-0472">Membrane</keyword>
<comment type="subcellular location">
    <subcellularLocation>
        <location evidence="1">Endoplasmic reticulum membrane</location>
    </subcellularLocation>
</comment>
<dbReference type="CDD" id="cd21676">
    <property type="entry name" value="SMP_Mug190"/>
    <property type="match status" value="1"/>
</dbReference>
<feature type="region of interest" description="Disordered" evidence="11">
    <location>
        <begin position="1120"/>
        <end position="1185"/>
    </location>
</feature>
<dbReference type="PANTHER" id="PTHR47348:SF2">
    <property type="entry name" value="MEIOTICALLY UP-REGULATED 190 PROTEIN"/>
    <property type="match status" value="1"/>
</dbReference>
<keyword evidence="4 12" id="KW-0812">Transmembrane</keyword>
<evidence type="ECO:0000256" key="7">
    <source>
        <dbReference type="ARBA" id="ARBA00022989"/>
    </source>
</evidence>
<evidence type="ECO:0000256" key="8">
    <source>
        <dbReference type="ARBA" id="ARBA00023055"/>
    </source>
</evidence>
<keyword evidence="5" id="KW-0677">Repeat</keyword>
<evidence type="ECO:0000256" key="4">
    <source>
        <dbReference type="ARBA" id="ARBA00022692"/>
    </source>
</evidence>
<dbReference type="CDD" id="cd04041">
    <property type="entry name" value="C2A_fungal"/>
    <property type="match status" value="1"/>
</dbReference>
<dbReference type="GO" id="GO:0008289">
    <property type="term" value="F:lipid binding"/>
    <property type="evidence" value="ECO:0007669"/>
    <property type="project" value="UniProtKB-KW"/>
</dbReference>
<feature type="compositionally biased region" description="Polar residues" evidence="11">
    <location>
        <begin position="184"/>
        <end position="193"/>
    </location>
</feature>
<dbReference type="GO" id="GO:0061817">
    <property type="term" value="P:endoplasmic reticulum-plasma membrane tethering"/>
    <property type="evidence" value="ECO:0007669"/>
    <property type="project" value="InterPro"/>
</dbReference>
<sequence length="1229" mass="137678">MSGVDDVETGRKNYKAPYTPHHPVPTVQKYREEKEQRKDEQGGSDGEQEEDRSKLERLGDAYNTLRYGKEAANPDEKTQPYKAENKNFGHDEDEADDHAGRVQTSAANDDSQGQEDNTTEDTTQGMMNEADPKKARKQMKKFSADGTEREVTDPVTHLPIKIHDFTDKDLKKTPKNGPPAGSVPENSTGAANVTKSDLQLEDETQDAQDAHTVMETLFPPPDFAITRDEITGVYRKAMTTGLGIVSVSLTAVVVVFQLSHNTTGWTRAFFTLVEVGVCLGVSAAVILGMRQWTENKIHNVWETEVWHAERQQGKKMAKSQTPESAQWLNSLLASVWPLINPDLFTSVSDTLEDVMQASLPKMVRMVSVDDIGQGSEALRILGVRWLPTGAAARSVSQDGKLKSRKGQNDRSVPGQGEIKNDNDDVDNDGKEDENKDTTAEGMEAEEGDFVNVEIAFAYRPSTGRRGMKERAKNAHLYLAFYMPANVKLPVWVELHGIVGTMRLRLQLTPDPPFFSLCTLTFLGQPKVNLSCIPLIKQGPNLMDLPLISRFVQSSVDAAMAEYVAPKSLTLDLKDMLVGDDFKKDTNSRGVLVVTIKRAFDFKEGDAAIGPLKKGSADPYVSVGWAKFGKPLFSTRVLQNNMEPHWEETCFILVTPDELNVDEKLRLQLWDSDRTTADDDLGRIEMDIKGLMKDKETNGKMCDREDGFKALKAGEGMPGKLCWSVGYFSKTRITEDQLTAQDEDPDVKNMDQLKKKVYAQSENKLREASKDESDEIEQQKAQDLKAREDELIITTPPPKHYPSGILSIQIHQITGLELEAINKNKESKKESESDEQEEGDDLPSAYCTVILNHQKVFKTRTKPKNSKPFFNAGCERFIRDYRNTEVHISVRDQRVHEDDPLLGVIHLPLEKLFKKRSQIDASYPLSGGVGYGRARISIVFRSVQLQYPQKMLGWDYGTLDIKPVVKAVDVPKELESMRMKIRTTLARGKLHTGSEDGEVSQHDGHVVWKTKKDGALRLPVRKRYSSPLIVEFRKDSALADRTPAFCVLWLKDIPDNEEVTVRLTVWKGDLSRAENNILPECGEKIGEIELTLTFWSGLSDYHSSLAKKDRHLKDVMEVLDTGRDNDEAEGDGVLGDSDSSSSDDSDFLPSFLTSKTDSDLDSDGKRGTLDQVKDYKQHSKQLHRRNRGLMQWKGPRTLAWVKHLAERGEDKVEGLLKHGDRSGGGIETEV</sequence>
<keyword evidence="9" id="KW-0446">Lipid-binding</keyword>
<evidence type="ECO:0000256" key="3">
    <source>
        <dbReference type="ARBA" id="ARBA00022553"/>
    </source>
</evidence>
<keyword evidence="7 12" id="KW-1133">Transmembrane helix</keyword>
<accession>A0A6A6X0E5</accession>
<feature type="compositionally biased region" description="Basic and acidic residues" evidence="11">
    <location>
        <begin position="1155"/>
        <end position="1176"/>
    </location>
</feature>
<feature type="domain" description="SMP-LTD" evidence="14">
    <location>
        <begin position="321"/>
        <end position="573"/>
    </location>
</feature>
<evidence type="ECO:0000256" key="11">
    <source>
        <dbReference type="SAM" id="MobiDB-lite"/>
    </source>
</evidence>
<feature type="compositionally biased region" description="Acidic residues" evidence="11">
    <location>
        <begin position="831"/>
        <end position="840"/>
    </location>
</feature>
<dbReference type="GO" id="GO:0005789">
    <property type="term" value="C:endoplasmic reticulum membrane"/>
    <property type="evidence" value="ECO:0007669"/>
    <property type="project" value="UniProtKB-SubCell"/>
</dbReference>
<dbReference type="Pfam" id="PF25669">
    <property type="entry name" value="SMP_MUG190-like"/>
    <property type="match status" value="1"/>
</dbReference>
<dbReference type="PROSITE" id="PS51847">
    <property type="entry name" value="SMP"/>
    <property type="match status" value="1"/>
</dbReference>
<dbReference type="Pfam" id="PF00168">
    <property type="entry name" value="C2"/>
    <property type="match status" value="2"/>
</dbReference>
<dbReference type="InterPro" id="IPR031468">
    <property type="entry name" value="SMP_LBD"/>
</dbReference>
<evidence type="ECO:0000256" key="5">
    <source>
        <dbReference type="ARBA" id="ARBA00022737"/>
    </source>
</evidence>
<dbReference type="InterPro" id="IPR037765">
    <property type="entry name" value="C2B_Tricalbin"/>
</dbReference>
<dbReference type="Proteomes" id="UP000799757">
    <property type="component" value="Unassembled WGS sequence"/>
</dbReference>
<feature type="domain" description="C2" evidence="13">
    <location>
        <begin position="571"/>
        <end position="700"/>
    </location>
</feature>
<feature type="compositionally biased region" description="Basic and acidic residues" evidence="11">
    <location>
        <begin position="142"/>
        <end position="152"/>
    </location>
</feature>
<evidence type="ECO:0000256" key="6">
    <source>
        <dbReference type="ARBA" id="ARBA00022824"/>
    </source>
</evidence>
<proteinExistence type="predicted"/>
<keyword evidence="8" id="KW-0445">Lipid transport</keyword>
<dbReference type="OrthoDB" id="419768at2759"/>
<dbReference type="SMART" id="SM00239">
    <property type="entry name" value="C2"/>
    <property type="match status" value="2"/>
</dbReference>
<evidence type="ECO:0000256" key="10">
    <source>
        <dbReference type="ARBA" id="ARBA00023136"/>
    </source>
</evidence>
<organism evidence="15 16">
    <name type="scientific">Melanomma pulvis-pyrius CBS 109.77</name>
    <dbReference type="NCBI Taxonomy" id="1314802"/>
    <lineage>
        <taxon>Eukaryota</taxon>
        <taxon>Fungi</taxon>
        <taxon>Dikarya</taxon>
        <taxon>Ascomycota</taxon>
        <taxon>Pezizomycotina</taxon>
        <taxon>Dothideomycetes</taxon>
        <taxon>Pleosporomycetidae</taxon>
        <taxon>Pleosporales</taxon>
        <taxon>Melanommataceae</taxon>
        <taxon>Melanomma</taxon>
    </lineage>
</organism>
<protein>
    <recommendedName>
        <fullName evidence="17">Meiotically up-regulated gene 190 protein</fullName>
    </recommendedName>
</protein>
<dbReference type="SUPFAM" id="SSF49562">
    <property type="entry name" value="C2 domain (Calcium/lipid-binding domain, CaLB)"/>
    <property type="match status" value="2"/>
</dbReference>
<dbReference type="InterPro" id="IPR035892">
    <property type="entry name" value="C2_domain_sf"/>
</dbReference>
<evidence type="ECO:0000259" key="13">
    <source>
        <dbReference type="PROSITE" id="PS50004"/>
    </source>
</evidence>
<feature type="region of interest" description="Disordered" evidence="11">
    <location>
        <begin position="1"/>
        <end position="152"/>
    </location>
</feature>
<feature type="region of interest" description="Disordered" evidence="11">
    <location>
        <begin position="164"/>
        <end position="193"/>
    </location>
</feature>
<keyword evidence="6" id="KW-0256">Endoplasmic reticulum</keyword>
<dbReference type="PROSITE" id="PS50004">
    <property type="entry name" value="C2"/>
    <property type="match status" value="2"/>
</dbReference>
<feature type="region of interest" description="Disordered" evidence="11">
    <location>
        <begin position="394"/>
        <end position="444"/>
    </location>
</feature>
<dbReference type="Gene3D" id="2.60.40.150">
    <property type="entry name" value="C2 domain"/>
    <property type="match status" value="2"/>
</dbReference>
<dbReference type="Pfam" id="PF25331">
    <property type="entry name" value="C2_Mug190_3rd"/>
    <property type="match status" value="1"/>
</dbReference>
<feature type="transmembrane region" description="Helical" evidence="12">
    <location>
        <begin position="237"/>
        <end position="256"/>
    </location>
</feature>
<feature type="compositionally biased region" description="Basic and acidic residues" evidence="11">
    <location>
        <begin position="29"/>
        <end position="41"/>
    </location>
</feature>
<evidence type="ECO:0000259" key="14">
    <source>
        <dbReference type="PROSITE" id="PS51847"/>
    </source>
</evidence>
<keyword evidence="2" id="KW-0813">Transport</keyword>
<evidence type="ECO:0000256" key="2">
    <source>
        <dbReference type="ARBA" id="ARBA00022448"/>
    </source>
</evidence>
<name>A0A6A6X0E5_9PLEO</name>
<dbReference type="InterPro" id="IPR057349">
    <property type="entry name" value="C2_Mug190_3rd"/>
</dbReference>
<evidence type="ECO:0000313" key="16">
    <source>
        <dbReference type="Proteomes" id="UP000799757"/>
    </source>
</evidence>
<evidence type="ECO:0000313" key="15">
    <source>
        <dbReference type="EMBL" id="KAF2789644.1"/>
    </source>
</evidence>
<reference evidence="15" key="1">
    <citation type="journal article" date="2020" name="Stud. Mycol.">
        <title>101 Dothideomycetes genomes: a test case for predicting lifestyles and emergence of pathogens.</title>
        <authorList>
            <person name="Haridas S."/>
            <person name="Albert R."/>
            <person name="Binder M."/>
            <person name="Bloem J."/>
            <person name="Labutti K."/>
            <person name="Salamov A."/>
            <person name="Andreopoulos B."/>
            <person name="Baker S."/>
            <person name="Barry K."/>
            <person name="Bills G."/>
            <person name="Bluhm B."/>
            <person name="Cannon C."/>
            <person name="Castanera R."/>
            <person name="Culley D."/>
            <person name="Daum C."/>
            <person name="Ezra D."/>
            <person name="Gonzalez J."/>
            <person name="Henrissat B."/>
            <person name="Kuo A."/>
            <person name="Liang C."/>
            <person name="Lipzen A."/>
            <person name="Lutzoni F."/>
            <person name="Magnuson J."/>
            <person name="Mondo S."/>
            <person name="Nolan M."/>
            <person name="Ohm R."/>
            <person name="Pangilinan J."/>
            <person name="Park H.-J."/>
            <person name="Ramirez L."/>
            <person name="Alfaro M."/>
            <person name="Sun H."/>
            <person name="Tritt A."/>
            <person name="Yoshinaga Y."/>
            <person name="Zwiers L.-H."/>
            <person name="Turgeon B."/>
            <person name="Goodwin S."/>
            <person name="Spatafora J."/>
            <person name="Crous P."/>
            <person name="Grigoriev I."/>
        </authorList>
    </citation>
    <scope>NUCLEOTIDE SEQUENCE</scope>
    <source>
        <strain evidence="15">CBS 109.77</strain>
    </source>
</reference>
<evidence type="ECO:0000256" key="12">
    <source>
        <dbReference type="SAM" id="Phobius"/>
    </source>
</evidence>
<feature type="transmembrane region" description="Helical" evidence="12">
    <location>
        <begin position="268"/>
        <end position="289"/>
    </location>
</feature>
<dbReference type="AlphaFoldDB" id="A0A6A6X0E5"/>
<dbReference type="GO" id="GO:0006869">
    <property type="term" value="P:lipid transport"/>
    <property type="evidence" value="ECO:0007669"/>
    <property type="project" value="UniProtKB-KW"/>
</dbReference>
<dbReference type="InterPro" id="IPR037767">
    <property type="entry name" value="C2A_Mug190-like"/>
</dbReference>
<feature type="region of interest" description="Disordered" evidence="11">
    <location>
        <begin position="763"/>
        <end position="782"/>
    </location>
</feature>
<gene>
    <name evidence="15" type="ORF">K505DRAFT_365425</name>
</gene>
<evidence type="ECO:0008006" key="17">
    <source>
        <dbReference type="Google" id="ProtNLM"/>
    </source>
</evidence>
<evidence type="ECO:0000256" key="1">
    <source>
        <dbReference type="ARBA" id="ARBA00004586"/>
    </source>
</evidence>
<dbReference type="CDD" id="cd04052">
    <property type="entry name" value="C2B_Tricalbin-like"/>
    <property type="match status" value="1"/>
</dbReference>
<dbReference type="EMBL" id="MU002123">
    <property type="protein sequence ID" value="KAF2789644.1"/>
    <property type="molecule type" value="Genomic_DNA"/>
</dbReference>
<keyword evidence="16" id="KW-1185">Reference proteome</keyword>
<feature type="domain" description="C2" evidence="13">
    <location>
        <begin position="786"/>
        <end position="922"/>
    </location>
</feature>
<feature type="compositionally biased region" description="Basic and acidic residues" evidence="11">
    <location>
        <begin position="67"/>
        <end position="90"/>
    </location>
</feature>
<evidence type="ECO:0000256" key="9">
    <source>
        <dbReference type="ARBA" id="ARBA00023121"/>
    </source>
</evidence>
<feature type="compositionally biased region" description="Polar residues" evidence="11">
    <location>
        <begin position="102"/>
        <end position="126"/>
    </location>
</feature>
<dbReference type="InterPro" id="IPR000008">
    <property type="entry name" value="C2_dom"/>
</dbReference>